<accession>A0ABW2QPX4</accession>
<feature type="domain" description="Nudix hydrolase" evidence="1">
    <location>
        <begin position="92"/>
        <end position="236"/>
    </location>
</feature>
<gene>
    <name evidence="2" type="ORF">ACFQPB_20060</name>
</gene>
<sequence length="247" mass="26494">MIYQRPPLRPRQALAFEGQPIGSVEVAVAQHLQAHGLLAADGAGWRVAAPFDALAHALREASLLGAWRNEPLPVLTEAGQRVGLIERAAVRALGLATAAVHLTAQTPDGRTWVQQRAFNKPNDPGLWDTLMGGMVSAADTLAQALERETWEEAGLRLDQLQGLTHAGHLLIQRPSGGANDVGYTVERIDWYSATLPEGVAPENQDGEVERFDCVDLGQLRADIVAGRYTLEAALILAPDLIDGLTAP</sequence>
<evidence type="ECO:0000313" key="3">
    <source>
        <dbReference type="Proteomes" id="UP001596501"/>
    </source>
</evidence>
<dbReference type="InterPro" id="IPR000086">
    <property type="entry name" value="NUDIX_hydrolase_dom"/>
</dbReference>
<dbReference type="Pfam" id="PF00293">
    <property type="entry name" value="NUDIX"/>
    <property type="match status" value="1"/>
</dbReference>
<organism evidence="2 3">
    <name type="scientific">Hydrogenophaga atypica</name>
    <dbReference type="NCBI Taxonomy" id="249409"/>
    <lineage>
        <taxon>Bacteria</taxon>
        <taxon>Pseudomonadati</taxon>
        <taxon>Pseudomonadota</taxon>
        <taxon>Betaproteobacteria</taxon>
        <taxon>Burkholderiales</taxon>
        <taxon>Comamonadaceae</taxon>
        <taxon>Hydrogenophaga</taxon>
    </lineage>
</organism>
<dbReference type="PROSITE" id="PS51462">
    <property type="entry name" value="NUDIX"/>
    <property type="match status" value="1"/>
</dbReference>
<evidence type="ECO:0000313" key="2">
    <source>
        <dbReference type="EMBL" id="MFC7411164.1"/>
    </source>
</evidence>
<proteinExistence type="predicted"/>
<comment type="caution">
    <text evidence="2">The sequence shown here is derived from an EMBL/GenBank/DDBJ whole genome shotgun (WGS) entry which is preliminary data.</text>
</comment>
<dbReference type="RefSeq" id="WP_382227135.1">
    <property type="nucleotide sequence ID" value="NZ_JBHTCA010000025.1"/>
</dbReference>
<dbReference type="CDD" id="cd03676">
    <property type="entry name" value="NUDIX_Tnr3_like"/>
    <property type="match status" value="1"/>
</dbReference>
<reference evidence="3" key="1">
    <citation type="journal article" date="2019" name="Int. J. Syst. Evol. Microbiol.">
        <title>The Global Catalogue of Microorganisms (GCM) 10K type strain sequencing project: providing services to taxonomists for standard genome sequencing and annotation.</title>
        <authorList>
            <consortium name="The Broad Institute Genomics Platform"/>
            <consortium name="The Broad Institute Genome Sequencing Center for Infectious Disease"/>
            <person name="Wu L."/>
            <person name="Ma J."/>
        </authorList>
    </citation>
    <scope>NUCLEOTIDE SEQUENCE [LARGE SCALE GENOMIC DNA]</scope>
    <source>
        <strain evidence="3">CGMCC 1.12371</strain>
    </source>
</reference>
<dbReference type="Gene3D" id="3.90.79.10">
    <property type="entry name" value="Nucleoside Triphosphate Pyrophosphohydrolase"/>
    <property type="match status" value="1"/>
</dbReference>
<name>A0ABW2QPX4_9BURK</name>
<dbReference type="InterPro" id="IPR015797">
    <property type="entry name" value="NUDIX_hydrolase-like_dom_sf"/>
</dbReference>
<dbReference type="Proteomes" id="UP001596501">
    <property type="component" value="Unassembled WGS sequence"/>
</dbReference>
<evidence type="ECO:0000259" key="1">
    <source>
        <dbReference type="PROSITE" id="PS51462"/>
    </source>
</evidence>
<protein>
    <submittedName>
        <fullName evidence="2">NUDIX domain-containing protein</fullName>
    </submittedName>
</protein>
<dbReference type="SUPFAM" id="SSF55811">
    <property type="entry name" value="Nudix"/>
    <property type="match status" value="1"/>
</dbReference>
<dbReference type="EMBL" id="JBHTCA010000025">
    <property type="protein sequence ID" value="MFC7411164.1"/>
    <property type="molecule type" value="Genomic_DNA"/>
</dbReference>
<keyword evidence="3" id="KW-1185">Reference proteome</keyword>